<dbReference type="Pfam" id="PF21841">
    <property type="entry name" value="DUF6900"/>
    <property type="match status" value="1"/>
</dbReference>
<feature type="domain" description="DUF6900" evidence="1">
    <location>
        <begin position="2"/>
        <end position="50"/>
    </location>
</feature>
<dbReference type="EMBL" id="JACHVB010000014">
    <property type="protein sequence ID" value="MBC2593526.1"/>
    <property type="molecule type" value="Genomic_DNA"/>
</dbReference>
<sequence length="139" mass="15735">MKQTLDAIARDILGVPTLKTRNRDALDFHDVAVWGLHDALAQAYRNGLDDQAEVLMHNHPVRFWGFTPESVVRFLAKRGGFSAMDAAAALRSCGIEVTPDYLDRTLSDESLPYAVLSMSQLQALRERAQLYQDHVRKYF</sequence>
<name>A0A842HCV1_9BACT</name>
<accession>A0A842HCV1</accession>
<dbReference type="AlphaFoldDB" id="A0A842HCV1"/>
<organism evidence="2 3">
    <name type="scientific">Ruficoccus amylovorans</name>
    <dbReference type="NCBI Taxonomy" id="1804625"/>
    <lineage>
        <taxon>Bacteria</taxon>
        <taxon>Pseudomonadati</taxon>
        <taxon>Verrucomicrobiota</taxon>
        <taxon>Opitutia</taxon>
        <taxon>Puniceicoccales</taxon>
        <taxon>Cerasicoccaceae</taxon>
        <taxon>Ruficoccus</taxon>
    </lineage>
</organism>
<evidence type="ECO:0000313" key="3">
    <source>
        <dbReference type="Proteomes" id="UP000546464"/>
    </source>
</evidence>
<dbReference type="InterPro" id="IPR054195">
    <property type="entry name" value="DUF6900"/>
</dbReference>
<reference evidence="2 3" key="1">
    <citation type="submission" date="2020-07" db="EMBL/GenBank/DDBJ databases">
        <authorList>
            <person name="Feng X."/>
        </authorList>
    </citation>
    <scope>NUCLEOTIDE SEQUENCE [LARGE SCALE GENOMIC DNA]</scope>
    <source>
        <strain evidence="2 3">JCM31066</strain>
    </source>
</reference>
<protein>
    <recommendedName>
        <fullName evidence="1">DUF6900 domain-containing protein</fullName>
    </recommendedName>
</protein>
<keyword evidence="3" id="KW-1185">Reference proteome</keyword>
<comment type="caution">
    <text evidence="2">The sequence shown here is derived from an EMBL/GenBank/DDBJ whole genome shotgun (WGS) entry which is preliminary data.</text>
</comment>
<dbReference type="RefSeq" id="WP_185674830.1">
    <property type="nucleotide sequence ID" value="NZ_JACHVB010000014.1"/>
</dbReference>
<evidence type="ECO:0000313" key="2">
    <source>
        <dbReference type="EMBL" id="MBC2593526.1"/>
    </source>
</evidence>
<evidence type="ECO:0000259" key="1">
    <source>
        <dbReference type="Pfam" id="PF21841"/>
    </source>
</evidence>
<dbReference type="Proteomes" id="UP000546464">
    <property type="component" value="Unassembled WGS sequence"/>
</dbReference>
<gene>
    <name evidence="2" type="ORF">H5P28_04550</name>
</gene>
<proteinExistence type="predicted"/>